<dbReference type="Pfam" id="PF00581">
    <property type="entry name" value="Rhodanese"/>
    <property type="match status" value="1"/>
</dbReference>
<feature type="domain" description="Rhodanese" evidence="1">
    <location>
        <begin position="15"/>
        <end position="98"/>
    </location>
</feature>
<dbReference type="EMBL" id="BMCJ01000001">
    <property type="protein sequence ID" value="GGC79440.1"/>
    <property type="molecule type" value="Genomic_DNA"/>
</dbReference>
<dbReference type="PANTHER" id="PTHR43031">
    <property type="entry name" value="FAD-DEPENDENT OXIDOREDUCTASE"/>
    <property type="match status" value="1"/>
</dbReference>
<proteinExistence type="predicted"/>
<comment type="caution">
    <text evidence="2">The sequence shown here is derived from an EMBL/GenBank/DDBJ whole genome shotgun (WGS) entry which is preliminary data.</text>
</comment>
<dbReference type="SMART" id="SM00450">
    <property type="entry name" value="RHOD"/>
    <property type="match status" value="1"/>
</dbReference>
<dbReference type="Proteomes" id="UP000619534">
    <property type="component" value="Unassembled WGS sequence"/>
</dbReference>
<dbReference type="PROSITE" id="PS50206">
    <property type="entry name" value="RHODANESE_3"/>
    <property type="match status" value="1"/>
</dbReference>
<organism evidence="2 3">
    <name type="scientific">Thalassobacillus devorans</name>
    <dbReference type="NCBI Taxonomy" id="279813"/>
    <lineage>
        <taxon>Bacteria</taxon>
        <taxon>Bacillati</taxon>
        <taxon>Bacillota</taxon>
        <taxon>Bacilli</taxon>
        <taxon>Bacillales</taxon>
        <taxon>Bacillaceae</taxon>
        <taxon>Thalassobacillus</taxon>
    </lineage>
</organism>
<evidence type="ECO:0000259" key="1">
    <source>
        <dbReference type="PROSITE" id="PS50206"/>
    </source>
</evidence>
<gene>
    <name evidence="2" type="ORF">GCM10007216_07400</name>
</gene>
<keyword evidence="3" id="KW-1185">Reference proteome</keyword>
<evidence type="ECO:0000313" key="3">
    <source>
        <dbReference type="Proteomes" id="UP000619534"/>
    </source>
</evidence>
<dbReference type="InterPro" id="IPR050229">
    <property type="entry name" value="GlpE_sulfurtransferase"/>
</dbReference>
<dbReference type="RefSeq" id="WP_062445469.1">
    <property type="nucleotide sequence ID" value="NZ_BMCJ01000001.1"/>
</dbReference>
<accession>A0ABQ1NND5</accession>
<name>A0ABQ1NND5_9BACI</name>
<evidence type="ECO:0000313" key="2">
    <source>
        <dbReference type="EMBL" id="GGC79440.1"/>
    </source>
</evidence>
<dbReference type="CDD" id="cd00158">
    <property type="entry name" value="RHOD"/>
    <property type="match status" value="1"/>
</dbReference>
<protein>
    <submittedName>
        <fullName evidence="2">Rhodanese-like domain-containing protein</fullName>
    </submittedName>
</protein>
<dbReference type="Gene3D" id="3.40.250.10">
    <property type="entry name" value="Rhodanese-like domain"/>
    <property type="match status" value="1"/>
</dbReference>
<dbReference type="InterPro" id="IPR001763">
    <property type="entry name" value="Rhodanese-like_dom"/>
</dbReference>
<dbReference type="PANTHER" id="PTHR43031:SF17">
    <property type="entry name" value="SULFURTRANSFERASE YTWF-RELATED"/>
    <property type="match status" value="1"/>
</dbReference>
<reference evidence="3" key="1">
    <citation type="journal article" date="2019" name="Int. J. Syst. Evol. Microbiol.">
        <title>The Global Catalogue of Microorganisms (GCM) 10K type strain sequencing project: providing services to taxonomists for standard genome sequencing and annotation.</title>
        <authorList>
            <consortium name="The Broad Institute Genomics Platform"/>
            <consortium name="The Broad Institute Genome Sequencing Center for Infectious Disease"/>
            <person name="Wu L."/>
            <person name="Ma J."/>
        </authorList>
    </citation>
    <scope>NUCLEOTIDE SEQUENCE [LARGE SCALE GENOMIC DNA]</scope>
    <source>
        <strain evidence="3">CCM 7282</strain>
    </source>
</reference>
<dbReference type="InterPro" id="IPR036873">
    <property type="entry name" value="Rhodanese-like_dom_sf"/>
</dbReference>
<dbReference type="SUPFAM" id="SSF52821">
    <property type="entry name" value="Rhodanese/Cell cycle control phosphatase"/>
    <property type="match status" value="1"/>
</dbReference>
<sequence length="98" mass="10982">MKSLTAEQVKEIMEQGEQLNIVDVREVGEVSQGKVPGAVNIPLHLLEFRKDELDKNKNYIMVCRSGGRSGQATQFLDQYGYDVTNMEGGMMSWTGKVE</sequence>